<protein>
    <submittedName>
        <fullName evidence="1">Tetratricopeptide repeat protein</fullName>
    </submittedName>
</protein>
<accession>A0ABX2EH78</accession>
<evidence type="ECO:0000313" key="2">
    <source>
        <dbReference type="Proteomes" id="UP000737171"/>
    </source>
</evidence>
<evidence type="ECO:0000313" key="1">
    <source>
        <dbReference type="EMBL" id="NRF67985.1"/>
    </source>
</evidence>
<dbReference type="Pfam" id="PF13374">
    <property type="entry name" value="TPR_10"/>
    <property type="match status" value="1"/>
</dbReference>
<dbReference type="PANTHER" id="PTHR47691:SF3">
    <property type="entry name" value="HTH-TYPE TRANSCRIPTIONAL REGULATOR RV0890C-RELATED"/>
    <property type="match status" value="1"/>
</dbReference>
<dbReference type="InterPro" id="IPR011990">
    <property type="entry name" value="TPR-like_helical_dom_sf"/>
</dbReference>
<dbReference type="RefSeq" id="WP_173123220.1">
    <property type="nucleotide sequence ID" value="NZ_JABRWJ010000004.1"/>
</dbReference>
<dbReference type="InterPro" id="IPR027417">
    <property type="entry name" value="P-loop_NTPase"/>
</dbReference>
<dbReference type="Gene3D" id="1.25.40.10">
    <property type="entry name" value="Tetratricopeptide repeat domain"/>
    <property type="match status" value="1"/>
</dbReference>
<dbReference type="SUPFAM" id="SSF48452">
    <property type="entry name" value="TPR-like"/>
    <property type="match status" value="2"/>
</dbReference>
<dbReference type="SMART" id="SM00028">
    <property type="entry name" value="TPR"/>
    <property type="match status" value="7"/>
</dbReference>
<proteinExistence type="predicted"/>
<organism evidence="1 2">
    <name type="scientific">Pseudaquabacterium terrae</name>
    <dbReference type="NCBI Taxonomy" id="2732868"/>
    <lineage>
        <taxon>Bacteria</taxon>
        <taxon>Pseudomonadati</taxon>
        <taxon>Pseudomonadota</taxon>
        <taxon>Betaproteobacteria</taxon>
        <taxon>Burkholderiales</taxon>
        <taxon>Sphaerotilaceae</taxon>
        <taxon>Pseudaquabacterium</taxon>
    </lineage>
</organism>
<keyword evidence="2" id="KW-1185">Reference proteome</keyword>
<dbReference type="Gene3D" id="3.30.70.1230">
    <property type="entry name" value="Nucleotide cyclase"/>
    <property type="match status" value="1"/>
</dbReference>
<dbReference type="PANTHER" id="PTHR47691">
    <property type="entry name" value="REGULATOR-RELATED"/>
    <property type="match status" value="1"/>
</dbReference>
<dbReference type="InterPro" id="IPR019734">
    <property type="entry name" value="TPR_rpt"/>
</dbReference>
<name>A0ABX2EH78_9BURK</name>
<dbReference type="EMBL" id="JABRWJ010000004">
    <property type="protein sequence ID" value="NRF67985.1"/>
    <property type="molecule type" value="Genomic_DNA"/>
</dbReference>
<dbReference type="Gene3D" id="3.40.50.300">
    <property type="entry name" value="P-loop containing nucleotide triphosphate hydrolases"/>
    <property type="match status" value="1"/>
</dbReference>
<comment type="caution">
    <text evidence="1">The sequence shown here is derived from an EMBL/GenBank/DDBJ whole genome shotgun (WGS) entry which is preliminary data.</text>
</comment>
<dbReference type="Proteomes" id="UP000737171">
    <property type="component" value="Unassembled WGS sequence"/>
</dbReference>
<gene>
    <name evidence="1" type="ORF">HLB44_13410</name>
</gene>
<reference evidence="1 2" key="1">
    <citation type="submission" date="2020-05" db="EMBL/GenBank/DDBJ databases">
        <title>Aquincola sp. isolate from soil.</title>
        <authorList>
            <person name="Han J."/>
            <person name="Kim D.-U."/>
        </authorList>
    </citation>
    <scope>NUCLEOTIDE SEQUENCE [LARGE SCALE GENOMIC DNA]</scope>
    <source>
        <strain evidence="1 2">S2</strain>
    </source>
</reference>
<dbReference type="SUPFAM" id="SSF55073">
    <property type="entry name" value="Nucleotide cyclase"/>
    <property type="match status" value="1"/>
</dbReference>
<dbReference type="Pfam" id="PF13424">
    <property type="entry name" value="TPR_12"/>
    <property type="match status" value="1"/>
</dbReference>
<sequence>MTLDSPPVLDPEAGVALLLTDIVDSAEITARLGDDGAAALWAAHDRVARDLLREWRGREIDKSDGFLILFASVREALGYANAYHEALLLLEPPLTARAGIHYGQVRLRENPTIDVALGAKPLEVDGAIKPAAARIMSAARPRQTLLSHAAGAALMACCDPRLVSHGHWRFKGFDDVFELFEAAQTGVAAEPPPDGAKAWRVVRRGEVWEPLQAVPHSLPAERDRFIGRTGELAGLRQRLRGGARLVSLLGPGGTGKTRLALRFGWEALGDHPDGVWFCDLSAARSTEGIVHAMAQGLRLALAGTDPLRQVGDAIRGRPHCLVIVDNFEQVAEHAAETLGCWLEQAPKAVFCVTTRERLGIVGEQAFAVQPLSVEEGVVLLRERGAAAGAQAFTAADEAASPELVRLLDGLPLAIELAASRLPVLPPSRLLPRMGERFRLLVSARGRPDRHATLRATLDWSWDLLAEAERMALAQLSVFEGGFTLEAAEVVLDLTGCGGTPWVVDVVQALVQKSLVRVVGEGRFDLLRAVQEYAAWRLGLTDAGVASRLRHARHFGAYDERRACAGRCVELENLIAATRRMICVGEAAAAAAVLLAAWAPLKLVGPFSVAVGLAAEVLATRGITDAESGEVRGVAGSAKLLLGDVEAARGDLEAALRFAPAGSLAHARAACVLGELESNAGHARRAQDLLSSVLAVARDLGDAGLQCRAMNALGGLALEQSRLDEAIRLYEQALAVARVANDRRWEGGVLGNLGVVHGSRGDLVVALECFDRALECARDSGDRRFEGNALCNLGLLLLDLGRTDDARIRLEAALGLSRTMGHARLEGTVLSNLGLLADSEERFESAVSHHRAAVECAVRQTDQRCERRYRVYLGRSLAHSGRLDEARACLQAALMPADELPDPVGHALAMCSMAEVELRAGRVEAAQEHLATARALGHEAGAGDGSELGRDLLRLETLLREAVSPG</sequence>
<dbReference type="SUPFAM" id="SSF52540">
    <property type="entry name" value="P-loop containing nucleoside triphosphate hydrolases"/>
    <property type="match status" value="1"/>
</dbReference>
<dbReference type="InterPro" id="IPR029787">
    <property type="entry name" value="Nucleotide_cyclase"/>
</dbReference>